<comment type="caution">
    <text evidence="6">The sequence shown here is derived from an EMBL/GenBank/DDBJ whole genome shotgun (WGS) entry which is preliminary data.</text>
</comment>
<dbReference type="Gene3D" id="1.10.150.130">
    <property type="match status" value="1"/>
</dbReference>
<gene>
    <name evidence="6" type="ORF">GKZ95_03900</name>
</gene>
<dbReference type="EMBL" id="WLYP01000002">
    <property type="protein sequence ID" value="MTD35025.1"/>
    <property type="molecule type" value="Genomic_DNA"/>
</dbReference>
<dbReference type="InterPro" id="IPR010998">
    <property type="entry name" value="Integrase_recombinase_N"/>
</dbReference>
<reference evidence="6" key="1">
    <citation type="submission" date="2019-10" db="EMBL/GenBank/DDBJ databases">
        <title>Identification of the same linezolid-resistant Tn6246::fexB-poxtA-carrying Enterococcus faecium strain colonizing a hospitalized patient and bovines in different continents.</title>
        <authorList>
            <person name="Tedim A.P."/>
            <person name="Freitas A.R."/>
            <person name="Novais C."/>
            <person name="Duarte B."/>
            <person name="Elghaieb H."/>
            <person name="Abbassi M.S."/>
            <person name="Peixe L."/>
        </authorList>
    </citation>
    <scope>NUCLEOTIDE SEQUENCE</scope>
    <source>
        <strain evidence="6">2FEZ</strain>
    </source>
</reference>
<dbReference type="Pfam" id="PF14657">
    <property type="entry name" value="Arm-DNA-bind_4"/>
    <property type="match status" value="1"/>
</dbReference>
<evidence type="ECO:0000256" key="3">
    <source>
        <dbReference type="ARBA" id="ARBA00023125"/>
    </source>
</evidence>
<dbReference type="Pfam" id="PF00589">
    <property type="entry name" value="Phage_integrase"/>
    <property type="match status" value="1"/>
</dbReference>
<dbReference type="InterPro" id="IPR013762">
    <property type="entry name" value="Integrase-like_cat_sf"/>
</dbReference>
<dbReference type="SUPFAM" id="SSF56349">
    <property type="entry name" value="DNA breaking-rejoining enzymes"/>
    <property type="match status" value="1"/>
</dbReference>
<dbReference type="RefSeq" id="WP_154731704.1">
    <property type="nucleotide sequence ID" value="NZ_JACYYY010000002.1"/>
</dbReference>
<dbReference type="InterPro" id="IPR050090">
    <property type="entry name" value="Tyrosine_recombinase_XerCD"/>
</dbReference>
<feature type="domain" description="Tyr recombinase" evidence="5">
    <location>
        <begin position="181"/>
        <end position="384"/>
    </location>
</feature>
<dbReference type="PANTHER" id="PTHR30349">
    <property type="entry name" value="PHAGE INTEGRASE-RELATED"/>
    <property type="match status" value="1"/>
</dbReference>
<dbReference type="InterPro" id="IPR028259">
    <property type="entry name" value="AP2-like_int_N"/>
</dbReference>
<evidence type="ECO:0000256" key="1">
    <source>
        <dbReference type="ARBA" id="ARBA00008857"/>
    </source>
</evidence>
<accession>A0A6A8NEG2</accession>
<comment type="similarity">
    <text evidence="1">Belongs to the 'phage' integrase family.</text>
</comment>
<organism evidence="6">
    <name type="scientific">Enterococcus faecium</name>
    <name type="common">Streptococcus faecium</name>
    <dbReference type="NCBI Taxonomy" id="1352"/>
    <lineage>
        <taxon>Bacteria</taxon>
        <taxon>Bacillati</taxon>
        <taxon>Bacillota</taxon>
        <taxon>Bacilli</taxon>
        <taxon>Lactobacillales</taxon>
        <taxon>Enterococcaceae</taxon>
        <taxon>Enterococcus</taxon>
    </lineage>
</organism>
<dbReference type="GO" id="GO:0015074">
    <property type="term" value="P:DNA integration"/>
    <property type="evidence" value="ECO:0007669"/>
    <property type="project" value="UniProtKB-KW"/>
</dbReference>
<keyword evidence="4" id="KW-0233">DNA recombination</keyword>
<evidence type="ECO:0000259" key="5">
    <source>
        <dbReference type="PROSITE" id="PS51898"/>
    </source>
</evidence>
<dbReference type="Gene3D" id="1.10.443.10">
    <property type="entry name" value="Intergrase catalytic core"/>
    <property type="match status" value="1"/>
</dbReference>
<dbReference type="GO" id="GO:0006310">
    <property type="term" value="P:DNA recombination"/>
    <property type="evidence" value="ECO:0007669"/>
    <property type="project" value="UniProtKB-KW"/>
</dbReference>
<evidence type="ECO:0000256" key="4">
    <source>
        <dbReference type="ARBA" id="ARBA00023172"/>
    </source>
</evidence>
<dbReference type="AlphaFoldDB" id="A0A6A8NEG2"/>
<dbReference type="PANTHER" id="PTHR30349:SF64">
    <property type="entry name" value="PROPHAGE INTEGRASE INTD-RELATED"/>
    <property type="match status" value="1"/>
</dbReference>
<dbReference type="InterPro" id="IPR011010">
    <property type="entry name" value="DNA_brk_join_enz"/>
</dbReference>
<keyword evidence="2" id="KW-0229">DNA integration</keyword>
<sequence>MVAKQNPIKKYTKKDGSTAYMFKKYLGIDPVTGKQRETTRRGFPSLKEAKLAYSRLDVEIAENGIKERTENRTYKEVFDDWFNLVYKTKVKESTFWNTKIIFDKHILPAFGSYKIKAITVTACQKQANAWCKKHPNRFGRYVNYTGMVFKYAESIGEIPSNPIEKIILPSPKEDFEDAESEVIKFYDRKELLKLLNVLKANYPFKRFVFFSLLAYTGLRKGEALALTWRDIDFKHQTLTVSKTLAVGKNGSILIQKPKTKASNRTISLDVDTVGLLKEWRITQTKSIETSGLISNIEQLVFAKDEDNGLMNPRTPQTWLDTLYRKNKAFHQITPHGFRHTHASLLFEAGATMKQVQARLGHSNIRTTMNIYTHVTKEGKEETADIFGEYMKSGKTLGQSLGQEKNPTA</sequence>
<evidence type="ECO:0000313" key="6">
    <source>
        <dbReference type="EMBL" id="MTD35025.1"/>
    </source>
</evidence>
<dbReference type="GO" id="GO:0003677">
    <property type="term" value="F:DNA binding"/>
    <property type="evidence" value="ECO:0007669"/>
    <property type="project" value="UniProtKB-KW"/>
</dbReference>
<dbReference type="PROSITE" id="PS51898">
    <property type="entry name" value="TYR_RECOMBINASE"/>
    <property type="match status" value="1"/>
</dbReference>
<dbReference type="InterPro" id="IPR004107">
    <property type="entry name" value="Integrase_SAM-like_N"/>
</dbReference>
<dbReference type="InterPro" id="IPR002104">
    <property type="entry name" value="Integrase_catalytic"/>
</dbReference>
<dbReference type="Pfam" id="PF14659">
    <property type="entry name" value="Phage_int_SAM_3"/>
    <property type="match status" value="1"/>
</dbReference>
<evidence type="ECO:0000256" key="2">
    <source>
        <dbReference type="ARBA" id="ARBA00022908"/>
    </source>
</evidence>
<keyword evidence="3" id="KW-0238">DNA-binding</keyword>
<dbReference type="CDD" id="cd01189">
    <property type="entry name" value="INT_ICEBs1_C_like"/>
    <property type="match status" value="1"/>
</dbReference>
<protein>
    <submittedName>
        <fullName evidence="6">Tyrosine-type recombinase/integrase</fullName>
    </submittedName>
</protein>
<name>A0A6A8NEG2_ENTFC</name>
<proteinExistence type="inferred from homology"/>